<protein>
    <submittedName>
        <fullName evidence="1">Uncharacterized protein</fullName>
    </submittedName>
</protein>
<dbReference type="EMBL" id="BDSG01000066">
    <property type="protein sequence ID" value="GBL11248.1"/>
    <property type="molecule type" value="Genomic_DNA"/>
</dbReference>
<accession>A0A2Z6UZF4</accession>
<gene>
    <name evidence="1" type="ORF">MSj_02750</name>
</gene>
<organism evidence="1 2">
    <name type="scientific">Microcystis aeruginosa Sj</name>
    <dbReference type="NCBI Taxonomy" id="1979544"/>
    <lineage>
        <taxon>Bacteria</taxon>
        <taxon>Bacillati</taxon>
        <taxon>Cyanobacteriota</taxon>
        <taxon>Cyanophyceae</taxon>
        <taxon>Oscillatoriophycideae</taxon>
        <taxon>Chroococcales</taxon>
        <taxon>Microcystaceae</taxon>
        <taxon>Microcystis</taxon>
    </lineage>
</organism>
<comment type="caution">
    <text evidence="1">The sequence shown here is derived from an EMBL/GenBank/DDBJ whole genome shotgun (WGS) entry which is preliminary data.</text>
</comment>
<sequence length="33" mass="3783">MVKKPVGYSLIILETNTEKMTHFAAPEQQFLSM</sequence>
<dbReference type="Proteomes" id="UP000248272">
    <property type="component" value="Unassembled WGS sequence"/>
</dbReference>
<name>A0A2Z6UZF4_MICAE</name>
<reference evidence="1 2" key="1">
    <citation type="journal article" date="2018" name="Front. Microbiol.">
        <title>Adaptation of the Freshwater Bloom-Forming Cyanobacterium Microcystis aeruginosa to Brackish Water Is Driven by Recent Horizontal Transfer of Sucrose Genes.</title>
        <authorList>
            <person name="Tanabe Y."/>
            <person name="Hodoki Y."/>
            <person name="Sano T."/>
            <person name="Tada K."/>
            <person name="Watanabe M.M."/>
        </authorList>
    </citation>
    <scope>NUCLEOTIDE SEQUENCE [LARGE SCALE GENOMIC DNA]</scope>
    <source>
        <strain evidence="1 2">Sj</strain>
    </source>
</reference>
<proteinExistence type="predicted"/>
<dbReference type="AlphaFoldDB" id="A0A2Z6UZF4"/>
<evidence type="ECO:0000313" key="1">
    <source>
        <dbReference type="EMBL" id="GBL11248.1"/>
    </source>
</evidence>
<evidence type="ECO:0000313" key="2">
    <source>
        <dbReference type="Proteomes" id="UP000248272"/>
    </source>
</evidence>